<keyword evidence="5" id="KW-1003">Cell membrane</keyword>
<evidence type="ECO:0000256" key="13">
    <source>
        <dbReference type="RuleBase" id="RU362101"/>
    </source>
</evidence>
<dbReference type="Pfam" id="PF03824">
    <property type="entry name" value="NicO"/>
    <property type="match status" value="2"/>
</dbReference>
<dbReference type="GO" id="GO:0010045">
    <property type="term" value="P:response to nickel cation"/>
    <property type="evidence" value="ECO:0007669"/>
    <property type="project" value="TreeGrafter"/>
</dbReference>
<keyword evidence="11 13" id="KW-0472">Membrane</keyword>
<evidence type="ECO:0000256" key="4">
    <source>
        <dbReference type="ARBA" id="ARBA00022448"/>
    </source>
</evidence>
<evidence type="ECO:0000256" key="7">
    <source>
        <dbReference type="ARBA" id="ARBA00022692"/>
    </source>
</evidence>
<keyword evidence="7 13" id="KW-0812">Transmembrane</keyword>
<keyword evidence="9" id="KW-0406">Ion transport</keyword>
<dbReference type="PANTHER" id="PTHR40659:SF1">
    <property type="entry name" value="NICKEL_COBALT EFFLUX SYSTEM RCNA"/>
    <property type="match status" value="1"/>
</dbReference>
<keyword evidence="12" id="KW-0170">Cobalt</keyword>
<evidence type="ECO:0000256" key="3">
    <source>
        <dbReference type="ARBA" id="ARBA00022426"/>
    </source>
</evidence>
<evidence type="ECO:0000256" key="1">
    <source>
        <dbReference type="ARBA" id="ARBA00002510"/>
    </source>
</evidence>
<organism evidence="14 15">
    <name type="scientific">Vibrio tubiashii</name>
    <dbReference type="NCBI Taxonomy" id="29498"/>
    <lineage>
        <taxon>Bacteria</taxon>
        <taxon>Pseudomonadati</taxon>
        <taxon>Pseudomonadota</taxon>
        <taxon>Gammaproteobacteria</taxon>
        <taxon>Vibrionales</taxon>
        <taxon>Vibrionaceae</taxon>
        <taxon>Vibrio</taxon>
        <taxon>Vibrio oreintalis group</taxon>
    </lineage>
</organism>
<name>A0AAE5LI30_9VIBR</name>
<accession>A0AAE5LI30</accession>
<evidence type="ECO:0000256" key="10">
    <source>
        <dbReference type="ARBA" id="ARBA00023112"/>
    </source>
</evidence>
<comment type="caution">
    <text evidence="14">The sequence shown here is derived from an EMBL/GenBank/DDBJ whole genome shotgun (WGS) entry which is preliminary data.</text>
</comment>
<evidence type="ECO:0000256" key="11">
    <source>
        <dbReference type="ARBA" id="ARBA00023136"/>
    </source>
</evidence>
<dbReference type="AlphaFoldDB" id="A0AAE5LI30"/>
<evidence type="ECO:0000313" key="15">
    <source>
        <dbReference type="Proteomes" id="UP000572722"/>
    </source>
</evidence>
<feature type="transmembrane region" description="Helical" evidence="13">
    <location>
        <begin position="103"/>
        <end position="129"/>
    </location>
</feature>
<comment type="similarity">
    <text evidence="13">Belongs to the NiCoT transporter (TC 2.A.52) family.</text>
</comment>
<keyword evidence="8 13" id="KW-1133">Transmembrane helix</keyword>
<dbReference type="GO" id="GO:0005886">
    <property type="term" value="C:plasma membrane"/>
    <property type="evidence" value="ECO:0007669"/>
    <property type="project" value="UniProtKB-SubCell"/>
</dbReference>
<dbReference type="GO" id="GO:0015099">
    <property type="term" value="F:nickel cation transmembrane transporter activity"/>
    <property type="evidence" value="ECO:0007669"/>
    <property type="project" value="UniProtKB-UniRule"/>
</dbReference>
<protein>
    <recommendedName>
        <fullName evidence="13">Nickel/cobalt efflux system</fullName>
    </recommendedName>
</protein>
<evidence type="ECO:0000256" key="6">
    <source>
        <dbReference type="ARBA" id="ARBA00022596"/>
    </source>
</evidence>
<evidence type="ECO:0000256" key="12">
    <source>
        <dbReference type="ARBA" id="ARBA00023285"/>
    </source>
</evidence>
<dbReference type="EMBL" id="VTXO01000003">
    <property type="protein sequence ID" value="NOI81033.1"/>
    <property type="molecule type" value="Genomic_DNA"/>
</dbReference>
<evidence type="ECO:0000256" key="5">
    <source>
        <dbReference type="ARBA" id="ARBA00022475"/>
    </source>
</evidence>
<sequence length="388" mass="42420">MINVTTYNRKHLVVLLLSALVIASLYQLWDMWPSMVVASIQWQREVNAQLADLLYDAQSNPLAVGSYLVGFSFIYGILHSLGPGHGKVIVTTYLATHPTKVKMSLMLTVVSALFQALVAIVLVSVFVWGFHASMREVNQQAMLFVSMSYAFVALLGGVICWKAIKQLYQAIRTPSPQEYKHQAPQVLSQAQYEKPSIVRIVSVITKPANDATKVSNPTSSQNGRRTSSIALSPIVQRPQYLKIVEANDVSHVHSDKCGCGHNHVVDASAINEADTWREYVGIIATIGIRPCTGAIMVLLFANVVGLYWMGVVSAVVMAAGTAFTTSIIALLTLTGKHFVRRYLSASGSNNANNWKLAGNYMQFFAGLLLVVIGLVLFRGQDMGISPVF</sequence>
<feature type="transmembrane region" description="Helical" evidence="13">
    <location>
        <begin position="62"/>
        <end position="82"/>
    </location>
</feature>
<keyword evidence="3" id="KW-0171">Cobalt transport</keyword>
<feature type="transmembrane region" description="Helical" evidence="13">
    <location>
        <begin position="141"/>
        <end position="164"/>
    </location>
</feature>
<evidence type="ECO:0000256" key="9">
    <source>
        <dbReference type="ARBA" id="ARBA00023065"/>
    </source>
</evidence>
<dbReference type="GO" id="GO:0046583">
    <property type="term" value="F:monoatomic cation efflux transmembrane transporter activity"/>
    <property type="evidence" value="ECO:0007669"/>
    <property type="project" value="TreeGrafter"/>
</dbReference>
<comment type="subcellular location">
    <subcellularLocation>
        <location evidence="2 13">Cell membrane</location>
        <topology evidence="2 13">Multi-pass membrane protein</topology>
    </subcellularLocation>
</comment>
<proteinExistence type="inferred from homology"/>
<dbReference type="Proteomes" id="UP000572722">
    <property type="component" value="Unassembled WGS sequence"/>
</dbReference>
<feature type="transmembrane region" description="Helical" evidence="13">
    <location>
        <begin position="12"/>
        <end position="29"/>
    </location>
</feature>
<keyword evidence="6" id="KW-0533">Nickel</keyword>
<evidence type="ECO:0000256" key="2">
    <source>
        <dbReference type="ARBA" id="ARBA00004651"/>
    </source>
</evidence>
<feature type="transmembrane region" description="Helical" evidence="13">
    <location>
        <begin position="279"/>
        <end position="301"/>
    </location>
</feature>
<dbReference type="InterPro" id="IPR011541">
    <property type="entry name" value="Ni/Co_transpt_high_affinity"/>
</dbReference>
<comment type="function">
    <text evidence="1">Efflux system for nickel and cobalt.</text>
</comment>
<evidence type="ECO:0000256" key="8">
    <source>
        <dbReference type="ARBA" id="ARBA00022989"/>
    </source>
</evidence>
<keyword evidence="4 13" id="KW-0813">Transport</keyword>
<evidence type="ECO:0000313" key="14">
    <source>
        <dbReference type="EMBL" id="NOI81033.1"/>
    </source>
</evidence>
<gene>
    <name evidence="14" type="ORF">F0237_10200</name>
</gene>
<dbReference type="GO" id="GO:0006824">
    <property type="term" value="P:cobalt ion transport"/>
    <property type="evidence" value="ECO:0007669"/>
    <property type="project" value="UniProtKB-KW"/>
</dbReference>
<dbReference type="InterPro" id="IPR051224">
    <property type="entry name" value="NiCoT_RcnA"/>
</dbReference>
<dbReference type="PANTHER" id="PTHR40659">
    <property type="entry name" value="NICKEL/COBALT EFFLUX SYSTEM RCNA"/>
    <property type="match status" value="1"/>
</dbReference>
<keyword evidence="10" id="KW-0921">Nickel transport</keyword>
<dbReference type="GO" id="GO:0032025">
    <property type="term" value="P:response to cobalt ion"/>
    <property type="evidence" value="ECO:0007669"/>
    <property type="project" value="TreeGrafter"/>
</dbReference>
<feature type="transmembrane region" description="Helical" evidence="13">
    <location>
        <begin position="307"/>
        <end position="335"/>
    </location>
</feature>
<reference evidence="14 15" key="1">
    <citation type="submission" date="2019-08" db="EMBL/GenBank/DDBJ databases">
        <title>Draft genome sequencing and comparative genomics of hatchery-associated Vibrios.</title>
        <authorList>
            <person name="Kehlet-Delgado H."/>
            <person name="Mueller R.S."/>
        </authorList>
    </citation>
    <scope>NUCLEOTIDE SEQUENCE [LARGE SCALE GENOMIC DNA]</scope>
    <source>
        <strain evidence="14 15">01-65-5-1</strain>
    </source>
</reference>
<feature type="transmembrane region" description="Helical" evidence="13">
    <location>
        <begin position="356"/>
        <end position="377"/>
    </location>
</feature>